<dbReference type="EMBL" id="RSCD01000008">
    <property type="protein sequence ID" value="RSH91354.1"/>
    <property type="molecule type" value="Genomic_DNA"/>
</dbReference>
<name>A0A427YJS9_9TREE</name>
<gene>
    <name evidence="1" type="ORF">EHS25_009653</name>
</gene>
<keyword evidence="2" id="KW-1185">Reference proteome</keyword>
<protein>
    <submittedName>
        <fullName evidence="1">Uncharacterized protein</fullName>
    </submittedName>
</protein>
<dbReference type="Proteomes" id="UP000279259">
    <property type="component" value="Unassembled WGS sequence"/>
</dbReference>
<accession>A0A427YJS9</accession>
<dbReference type="AlphaFoldDB" id="A0A427YJS9"/>
<sequence>MGADATATKSLAARSSTTASTSTSTSSTSEVAFLQLLQTAQINSMACLITLVNMTYNDIGTCLGLSTLAMLVVSPSNNQSFSDQLDSYLTTTCAATECTSTDIADAQSQLASTCSEMTQTGLVTVLNQILDQYTASYRTLACSVYFNSTGELCLPSTLNTSSIANSNACFNNLVSGTNLSNYQDSVFTSAQCTGCMYEIYKSAVYMISSIRGNSVTSAFGNHLQNDCTGTHPDWSNVQDQQIPDALEVQQSTTTSTGSTSDARRLGIGDLIAKRQARRWTAGTAGIISGTLRVRGSDPSDTTSSLSFISTATQSMGGPGSAAATNTVTASEPLLVADQGSSSVSAAPASFSATGNTNTASMATSSGVGTAASGTNSTATSAFTNVSSTTGTSVAVSSGVSSGVSSEVSSAATSIISNTTATTVALPNTTTSIVYTATDYVADPYQNSLNTFTLDVQLGSSNASVPLLWHVGIRIEQGERLLRSKVDGRLWTGRHQSPDYWPMDSWMTHGSASGCIGMERVPVSEPRKSNAHDRRDCFWQRSDKVVLDQIPSGDPNTQSLYNVTMDDISIWGASADAQGFSVAGTGVLLDTGSNLLSVPSSVRHDELTNTDDIGHATAVRHARQRDVAPAHLRRIIRCALRCRSRLTRGSHGDIGRQAVSDAVWRPNTSDYPDWCYGNIIEGTDVSDRRMCCADSAVDIGGAFPGELNGSVSVWNLTS</sequence>
<dbReference type="OrthoDB" id="2592905at2759"/>
<dbReference type="PROSITE" id="PS00141">
    <property type="entry name" value="ASP_PROTEASE"/>
    <property type="match status" value="1"/>
</dbReference>
<evidence type="ECO:0000313" key="1">
    <source>
        <dbReference type="EMBL" id="RSH91354.1"/>
    </source>
</evidence>
<dbReference type="GO" id="GO:0006508">
    <property type="term" value="P:proteolysis"/>
    <property type="evidence" value="ECO:0007669"/>
    <property type="project" value="InterPro"/>
</dbReference>
<dbReference type="InterPro" id="IPR001969">
    <property type="entry name" value="Aspartic_peptidase_AS"/>
</dbReference>
<proteinExistence type="predicted"/>
<evidence type="ECO:0000313" key="2">
    <source>
        <dbReference type="Proteomes" id="UP000279259"/>
    </source>
</evidence>
<dbReference type="GO" id="GO:0004190">
    <property type="term" value="F:aspartic-type endopeptidase activity"/>
    <property type="evidence" value="ECO:0007669"/>
    <property type="project" value="InterPro"/>
</dbReference>
<reference evidence="1 2" key="1">
    <citation type="submission" date="2018-11" db="EMBL/GenBank/DDBJ databases">
        <title>Genome sequence of Saitozyma podzolica DSM 27192.</title>
        <authorList>
            <person name="Aliyu H."/>
            <person name="Gorte O."/>
            <person name="Ochsenreither K."/>
        </authorList>
    </citation>
    <scope>NUCLEOTIDE SEQUENCE [LARGE SCALE GENOMIC DNA]</scope>
    <source>
        <strain evidence="1 2">DSM 27192</strain>
    </source>
</reference>
<comment type="caution">
    <text evidence="1">The sequence shown here is derived from an EMBL/GenBank/DDBJ whole genome shotgun (WGS) entry which is preliminary data.</text>
</comment>
<organism evidence="1 2">
    <name type="scientific">Saitozyma podzolica</name>
    <dbReference type="NCBI Taxonomy" id="1890683"/>
    <lineage>
        <taxon>Eukaryota</taxon>
        <taxon>Fungi</taxon>
        <taxon>Dikarya</taxon>
        <taxon>Basidiomycota</taxon>
        <taxon>Agaricomycotina</taxon>
        <taxon>Tremellomycetes</taxon>
        <taxon>Tremellales</taxon>
        <taxon>Trimorphomycetaceae</taxon>
        <taxon>Saitozyma</taxon>
    </lineage>
</organism>